<accession>A0A7S2SL17</accession>
<feature type="transmembrane region" description="Helical" evidence="20">
    <location>
        <begin position="245"/>
        <end position="264"/>
    </location>
</feature>
<gene>
    <name evidence="21" type="ORF">EANT1437_LOCUS15998</name>
</gene>
<comment type="similarity">
    <text evidence="2">Belongs to the ERG4/ERG24 family.</text>
</comment>
<evidence type="ECO:0000256" key="7">
    <source>
        <dbReference type="ARBA" id="ARBA00022989"/>
    </source>
</evidence>
<evidence type="ECO:0000256" key="9">
    <source>
        <dbReference type="ARBA" id="ARBA00023011"/>
    </source>
</evidence>
<evidence type="ECO:0000256" key="5">
    <source>
        <dbReference type="ARBA" id="ARBA00022857"/>
    </source>
</evidence>
<evidence type="ECO:0000256" key="18">
    <source>
        <dbReference type="ARBA" id="ARBA00083315"/>
    </source>
</evidence>
<organism evidence="21">
    <name type="scientific">Eucampia antarctica</name>
    <dbReference type="NCBI Taxonomy" id="49252"/>
    <lineage>
        <taxon>Eukaryota</taxon>
        <taxon>Sar</taxon>
        <taxon>Stramenopiles</taxon>
        <taxon>Ochrophyta</taxon>
        <taxon>Bacillariophyta</taxon>
        <taxon>Mediophyceae</taxon>
        <taxon>Biddulphiophycidae</taxon>
        <taxon>Hemiaulales</taxon>
        <taxon>Hemiaulaceae</taxon>
        <taxon>Eucampia</taxon>
    </lineage>
</organism>
<dbReference type="PROSITE" id="PS01018">
    <property type="entry name" value="STEROL_REDUCT_2"/>
    <property type="match status" value="1"/>
</dbReference>
<keyword evidence="3" id="KW-0444">Lipid biosynthesis</keyword>
<keyword evidence="12" id="KW-1207">Sterol metabolism</keyword>
<keyword evidence="8" id="KW-0560">Oxidoreductase</keyword>
<feature type="transmembrane region" description="Helical" evidence="20">
    <location>
        <begin position="37"/>
        <end position="57"/>
    </location>
</feature>
<evidence type="ECO:0000256" key="1">
    <source>
        <dbReference type="ARBA" id="ARBA00004141"/>
    </source>
</evidence>
<keyword evidence="13" id="KW-0753">Steroid metabolism</keyword>
<dbReference type="Pfam" id="PF01222">
    <property type="entry name" value="ERG4_ERG24"/>
    <property type="match status" value="1"/>
</dbReference>
<dbReference type="GO" id="GO:0016126">
    <property type="term" value="P:sterol biosynthetic process"/>
    <property type="evidence" value="ECO:0007669"/>
    <property type="project" value="UniProtKB-KW"/>
</dbReference>
<evidence type="ECO:0000256" key="16">
    <source>
        <dbReference type="ARBA" id="ARBA00074394"/>
    </source>
</evidence>
<feature type="transmembrane region" description="Helical" evidence="20">
    <location>
        <begin position="116"/>
        <end position="140"/>
    </location>
</feature>
<keyword evidence="5" id="KW-0521">NADP</keyword>
<feature type="region of interest" description="Disordered" evidence="19">
    <location>
        <begin position="1"/>
        <end position="21"/>
    </location>
</feature>
<dbReference type="AlphaFoldDB" id="A0A7S2SL17"/>
<evidence type="ECO:0000256" key="3">
    <source>
        <dbReference type="ARBA" id="ARBA00022516"/>
    </source>
</evidence>
<feature type="transmembrane region" description="Helical" evidence="20">
    <location>
        <begin position="314"/>
        <end position="333"/>
    </location>
</feature>
<dbReference type="EMBL" id="HBHI01031087">
    <property type="protein sequence ID" value="CAD9703151.1"/>
    <property type="molecule type" value="Transcribed_RNA"/>
</dbReference>
<dbReference type="GO" id="GO:0050613">
    <property type="term" value="F:Delta14-sterol reductase activity"/>
    <property type="evidence" value="ECO:0007669"/>
    <property type="project" value="UniProtKB-EC"/>
</dbReference>
<keyword evidence="10" id="KW-0443">Lipid metabolism</keyword>
<comment type="subcellular location">
    <subcellularLocation>
        <location evidence="1">Membrane</location>
        <topology evidence="1">Multi-pass membrane protein</topology>
    </subcellularLocation>
</comment>
<dbReference type="GO" id="GO:0046165">
    <property type="term" value="P:alcohol biosynthetic process"/>
    <property type="evidence" value="ECO:0007669"/>
    <property type="project" value="UniProtKB-ARBA"/>
</dbReference>
<keyword evidence="6" id="KW-0752">Steroid biosynthesis</keyword>
<protein>
    <recommendedName>
        <fullName evidence="16">Delta(14)-sterol reductase ERG24</fullName>
    </recommendedName>
    <alternativeName>
        <fullName evidence="18">C-14 sterol reductase ERG24</fullName>
    </alternativeName>
    <alternativeName>
        <fullName evidence="17">Sterol C14-reductase ERG24</fullName>
    </alternativeName>
</protein>
<evidence type="ECO:0000256" key="11">
    <source>
        <dbReference type="ARBA" id="ARBA00023136"/>
    </source>
</evidence>
<evidence type="ECO:0000256" key="20">
    <source>
        <dbReference type="SAM" id="Phobius"/>
    </source>
</evidence>
<dbReference type="PANTHER" id="PTHR21257">
    <property type="entry name" value="DELTA(14)-STEROL REDUCTASE"/>
    <property type="match status" value="1"/>
</dbReference>
<evidence type="ECO:0000256" key="6">
    <source>
        <dbReference type="ARBA" id="ARBA00022955"/>
    </source>
</evidence>
<feature type="transmembrane region" description="Helical" evidence="20">
    <location>
        <begin position="384"/>
        <end position="413"/>
    </location>
</feature>
<dbReference type="PANTHER" id="PTHR21257:SF52">
    <property type="entry name" value="DELTA(14)-STEROL REDUCTASE TM7SF2"/>
    <property type="match status" value="1"/>
</dbReference>
<dbReference type="Gene3D" id="1.20.120.1630">
    <property type="match status" value="1"/>
</dbReference>
<keyword evidence="7 20" id="KW-1133">Transmembrane helix</keyword>
<evidence type="ECO:0000256" key="4">
    <source>
        <dbReference type="ARBA" id="ARBA00022692"/>
    </source>
</evidence>
<evidence type="ECO:0000256" key="14">
    <source>
        <dbReference type="ARBA" id="ARBA00052254"/>
    </source>
</evidence>
<proteinExistence type="inferred from homology"/>
<evidence type="ECO:0000256" key="15">
    <source>
        <dbReference type="ARBA" id="ARBA00060638"/>
    </source>
</evidence>
<comment type="pathway">
    <text evidence="15">Steroid biosynthesis; zymosterol biosynthesis; zymosterol from lanosterol: step 2/6.</text>
</comment>
<evidence type="ECO:0000256" key="10">
    <source>
        <dbReference type="ARBA" id="ARBA00023098"/>
    </source>
</evidence>
<dbReference type="GO" id="GO:1902652">
    <property type="term" value="P:secondary alcohol metabolic process"/>
    <property type="evidence" value="ECO:0007669"/>
    <property type="project" value="UniProtKB-ARBA"/>
</dbReference>
<dbReference type="FunFam" id="1.20.120.1630:FF:000009">
    <property type="entry name" value="C-14 sterol reductase"/>
    <property type="match status" value="1"/>
</dbReference>
<keyword evidence="11 20" id="KW-0472">Membrane</keyword>
<comment type="catalytic activity">
    <reaction evidence="14">
        <text>4,4-dimethyl-5alpha-cholesta-8,24-dien-3beta-ol + NADP(+) = 4,4-dimethyl-5alpha-cholesta-8,14,24-trien-3beta-ol + NADPH + H(+)</text>
        <dbReference type="Rhea" id="RHEA:18561"/>
        <dbReference type="ChEBI" id="CHEBI:15378"/>
        <dbReference type="ChEBI" id="CHEBI:17813"/>
        <dbReference type="ChEBI" id="CHEBI:18364"/>
        <dbReference type="ChEBI" id="CHEBI:57783"/>
        <dbReference type="ChEBI" id="CHEBI:58349"/>
        <dbReference type="EC" id="1.3.1.70"/>
    </reaction>
    <physiologicalReaction direction="right-to-left" evidence="14">
        <dbReference type="Rhea" id="RHEA:18563"/>
    </physiologicalReaction>
</comment>
<reference evidence="21" key="1">
    <citation type="submission" date="2021-01" db="EMBL/GenBank/DDBJ databases">
        <authorList>
            <person name="Corre E."/>
            <person name="Pelletier E."/>
            <person name="Niang G."/>
            <person name="Scheremetjew M."/>
            <person name="Finn R."/>
            <person name="Kale V."/>
            <person name="Holt S."/>
            <person name="Cochrane G."/>
            <person name="Meng A."/>
            <person name="Brown T."/>
            <person name="Cohen L."/>
        </authorList>
    </citation>
    <scope>NUCLEOTIDE SEQUENCE</scope>
    <source>
        <strain evidence="21">CCMP1452</strain>
    </source>
</reference>
<name>A0A7S2SL17_9STRA</name>
<evidence type="ECO:0000256" key="13">
    <source>
        <dbReference type="ARBA" id="ARBA00023221"/>
    </source>
</evidence>
<evidence type="ECO:0000313" key="21">
    <source>
        <dbReference type="EMBL" id="CAD9703151.1"/>
    </source>
</evidence>
<feature type="transmembrane region" description="Helical" evidence="20">
    <location>
        <begin position="160"/>
        <end position="181"/>
    </location>
</feature>
<dbReference type="GO" id="GO:0016129">
    <property type="term" value="P:phytosteroid biosynthetic process"/>
    <property type="evidence" value="ECO:0007669"/>
    <property type="project" value="UniProtKB-ARBA"/>
</dbReference>
<keyword evidence="9" id="KW-0756">Sterol biosynthesis</keyword>
<evidence type="ECO:0000256" key="19">
    <source>
        <dbReference type="SAM" id="MobiDB-lite"/>
    </source>
</evidence>
<keyword evidence="4 20" id="KW-0812">Transmembrane</keyword>
<evidence type="ECO:0000256" key="8">
    <source>
        <dbReference type="ARBA" id="ARBA00023002"/>
    </source>
</evidence>
<evidence type="ECO:0000256" key="2">
    <source>
        <dbReference type="ARBA" id="ARBA00005402"/>
    </source>
</evidence>
<evidence type="ECO:0000256" key="12">
    <source>
        <dbReference type="ARBA" id="ARBA00023166"/>
    </source>
</evidence>
<feature type="compositionally biased region" description="Polar residues" evidence="19">
    <location>
        <begin position="1"/>
        <end position="10"/>
    </location>
</feature>
<evidence type="ECO:0000256" key="17">
    <source>
        <dbReference type="ARBA" id="ARBA00077841"/>
    </source>
</evidence>
<sequence>MTSASSSKNGENGAAKEEVYNPYKPPPPEEYEFGGPLGAGLTVISLPVVVSFLIHFACVGHVGELASFRPFPETMEVFGKCLVGISSWILFQALLERILPGDLVAGVELPDGSGRLFYRINGHLAFWVTWLVVLVGFPHYDQGNATWQLGFAPLHLLYDYYAELAFATTVICFGLSFYLYASSYIGKKKILVINSGSFWYDFWLGRELNPRILSFDLKEFCELRPGLIGWTLLNAAFAVVQKEKLGYVSGSMILVNLFQGFYVWDALFNERSILTTMDITTDGFGFMLAYGDLAWVPFTYSLQARYLVDHDPGLQFTSLTAILLLNILGYYIFRAANKQKDNFRRDPNSHALQHLSFLQTKRGTKLLTSGWWGMARKINYTGDWIMSLSWCLTCGVQSIVPYYYAIYFAILLIHRSMRDDHLCHGKYGDDWMEYKKIVPYRFIPGVV</sequence>
<dbReference type="GO" id="GO:0005789">
    <property type="term" value="C:endoplasmic reticulum membrane"/>
    <property type="evidence" value="ECO:0007669"/>
    <property type="project" value="TreeGrafter"/>
</dbReference>
<dbReference type="InterPro" id="IPR001171">
    <property type="entry name" value="ERG24_DHCR-like"/>
</dbReference>
<dbReference type="InterPro" id="IPR018083">
    <property type="entry name" value="Sterol_reductase_CS"/>
</dbReference>